<comment type="caution">
    <text evidence="1">The sequence shown here is derived from an EMBL/GenBank/DDBJ whole genome shotgun (WGS) entry which is preliminary data.</text>
</comment>
<dbReference type="AlphaFoldDB" id="A0AAN6Q9W4"/>
<protein>
    <submittedName>
        <fullName evidence="1">Uncharacterized protein</fullName>
    </submittedName>
</protein>
<sequence length="97" mass="11274">MLHVVLCTATRIESSMPSSIQFEDTSYPDYNVIVPPFFGIYRYLKAPSVLLPFYFFWCSRCLTFPLFFSFSCPIQCLSLFASNPSCIWIWVSLSRCE</sequence>
<dbReference type="EMBL" id="MU863625">
    <property type="protein sequence ID" value="KAK4105606.1"/>
    <property type="molecule type" value="Genomic_DNA"/>
</dbReference>
<evidence type="ECO:0000313" key="2">
    <source>
        <dbReference type="Proteomes" id="UP001305647"/>
    </source>
</evidence>
<reference evidence="1" key="2">
    <citation type="submission" date="2023-05" db="EMBL/GenBank/DDBJ databases">
        <authorList>
            <consortium name="Lawrence Berkeley National Laboratory"/>
            <person name="Steindorff A."/>
            <person name="Hensen N."/>
            <person name="Bonometti L."/>
            <person name="Westerberg I."/>
            <person name="Brannstrom I.O."/>
            <person name="Guillou S."/>
            <person name="Cros-Aarteil S."/>
            <person name="Calhoun S."/>
            <person name="Haridas S."/>
            <person name="Kuo A."/>
            <person name="Mondo S."/>
            <person name="Pangilinan J."/>
            <person name="Riley R."/>
            <person name="Labutti K."/>
            <person name="Andreopoulos B."/>
            <person name="Lipzen A."/>
            <person name="Chen C."/>
            <person name="Yanf M."/>
            <person name="Daum C."/>
            <person name="Ng V."/>
            <person name="Clum A."/>
            <person name="Ohm R."/>
            <person name="Martin F."/>
            <person name="Silar P."/>
            <person name="Natvig D."/>
            <person name="Lalanne C."/>
            <person name="Gautier V."/>
            <person name="Ament-Velasquez S.L."/>
            <person name="Kruys A."/>
            <person name="Hutchinson M.I."/>
            <person name="Powell A.J."/>
            <person name="Barry K."/>
            <person name="Miller A.N."/>
            <person name="Grigoriev I.V."/>
            <person name="Debuchy R."/>
            <person name="Gladieux P."/>
            <person name="Thoren M.H."/>
            <person name="Johannesson H."/>
        </authorList>
    </citation>
    <scope>NUCLEOTIDE SEQUENCE</scope>
    <source>
        <strain evidence="1">CBS 757.83</strain>
    </source>
</reference>
<name>A0AAN6Q9W4_9PEZI</name>
<proteinExistence type="predicted"/>
<dbReference type="Proteomes" id="UP001305647">
    <property type="component" value="Unassembled WGS sequence"/>
</dbReference>
<reference evidence="1" key="1">
    <citation type="journal article" date="2023" name="Mol. Phylogenet. Evol.">
        <title>Genome-scale phylogeny and comparative genomics of the fungal order Sordariales.</title>
        <authorList>
            <person name="Hensen N."/>
            <person name="Bonometti L."/>
            <person name="Westerberg I."/>
            <person name="Brannstrom I.O."/>
            <person name="Guillou S."/>
            <person name="Cros-Aarteil S."/>
            <person name="Calhoun S."/>
            <person name="Haridas S."/>
            <person name="Kuo A."/>
            <person name="Mondo S."/>
            <person name="Pangilinan J."/>
            <person name="Riley R."/>
            <person name="LaButti K."/>
            <person name="Andreopoulos B."/>
            <person name="Lipzen A."/>
            <person name="Chen C."/>
            <person name="Yan M."/>
            <person name="Daum C."/>
            <person name="Ng V."/>
            <person name="Clum A."/>
            <person name="Steindorff A."/>
            <person name="Ohm R.A."/>
            <person name="Martin F."/>
            <person name="Silar P."/>
            <person name="Natvig D.O."/>
            <person name="Lalanne C."/>
            <person name="Gautier V."/>
            <person name="Ament-Velasquez S.L."/>
            <person name="Kruys A."/>
            <person name="Hutchinson M.I."/>
            <person name="Powell A.J."/>
            <person name="Barry K."/>
            <person name="Miller A.N."/>
            <person name="Grigoriev I.V."/>
            <person name="Debuchy R."/>
            <person name="Gladieux P."/>
            <person name="Hiltunen Thoren M."/>
            <person name="Johannesson H."/>
        </authorList>
    </citation>
    <scope>NUCLEOTIDE SEQUENCE</scope>
    <source>
        <strain evidence="1">CBS 757.83</strain>
    </source>
</reference>
<accession>A0AAN6Q9W4</accession>
<keyword evidence="2" id="KW-1185">Reference proteome</keyword>
<gene>
    <name evidence="1" type="ORF">N658DRAFT_125759</name>
</gene>
<evidence type="ECO:0000313" key="1">
    <source>
        <dbReference type="EMBL" id="KAK4105606.1"/>
    </source>
</evidence>
<organism evidence="1 2">
    <name type="scientific">Parathielavia hyrcaniae</name>
    <dbReference type="NCBI Taxonomy" id="113614"/>
    <lineage>
        <taxon>Eukaryota</taxon>
        <taxon>Fungi</taxon>
        <taxon>Dikarya</taxon>
        <taxon>Ascomycota</taxon>
        <taxon>Pezizomycotina</taxon>
        <taxon>Sordariomycetes</taxon>
        <taxon>Sordariomycetidae</taxon>
        <taxon>Sordariales</taxon>
        <taxon>Chaetomiaceae</taxon>
        <taxon>Parathielavia</taxon>
    </lineage>
</organism>